<dbReference type="HOGENOM" id="CLU_1982974_0_0_1"/>
<keyword evidence="3" id="KW-1185">Reference proteome</keyword>
<organism evidence="2 3">
    <name type="scientific">Sphaerobolus stellatus (strain SS14)</name>
    <dbReference type="NCBI Taxonomy" id="990650"/>
    <lineage>
        <taxon>Eukaryota</taxon>
        <taxon>Fungi</taxon>
        <taxon>Dikarya</taxon>
        <taxon>Basidiomycota</taxon>
        <taxon>Agaricomycotina</taxon>
        <taxon>Agaricomycetes</taxon>
        <taxon>Phallomycetidae</taxon>
        <taxon>Geastrales</taxon>
        <taxon>Sphaerobolaceae</taxon>
        <taxon>Sphaerobolus</taxon>
    </lineage>
</organism>
<reference evidence="2 3" key="1">
    <citation type="submission" date="2014-06" db="EMBL/GenBank/DDBJ databases">
        <title>Evolutionary Origins and Diversification of the Mycorrhizal Mutualists.</title>
        <authorList>
            <consortium name="DOE Joint Genome Institute"/>
            <consortium name="Mycorrhizal Genomics Consortium"/>
            <person name="Kohler A."/>
            <person name="Kuo A."/>
            <person name="Nagy L.G."/>
            <person name="Floudas D."/>
            <person name="Copeland A."/>
            <person name="Barry K.W."/>
            <person name="Cichocki N."/>
            <person name="Veneault-Fourrey C."/>
            <person name="LaButti K."/>
            <person name="Lindquist E.A."/>
            <person name="Lipzen A."/>
            <person name="Lundell T."/>
            <person name="Morin E."/>
            <person name="Murat C."/>
            <person name="Riley R."/>
            <person name="Ohm R."/>
            <person name="Sun H."/>
            <person name="Tunlid A."/>
            <person name="Henrissat B."/>
            <person name="Grigoriev I.V."/>
            <person name="Hibbett D.S."/>
            <person name="Martin F."/>
        </authorList>
    </citation>
    <scope>NUCLEOTIDE SEQUENCE [LARGE SCALE GENOMIC DNA]</scope>
    <source>
        <strain evidence="2 3">SS14</strain>
    </source>
</reference>
<evidence type="ECO:0000313" key="2">
    <source>
        <dbReference type="EMBL" id="KIJ22269.1"/>
    </source>
</evidence>
<evidence type="ECO:0000256" key="1">
    <source>
        <dbReference type="SAM" id="MobiDB-lite"/>
    </source>
</evidence>
<accession>A0A0C9TK71</accession>
<protein>
    <submittedName>
        <fullName evidence="2">Unplaced genomic scaffold SPHSTscaffold_1414, whole genome shotgun sequence</fullName>
    </submittedName>
</protein>
<evidence type="ECO:0000313" key="3">
    <source>
        <dbReference type="Proteomes" id="UP000054279"/>
    </source>
</evidence>
<proteinExistence type="predicted"/>
<name>A0A0C9TK71_SPHS4</name>
<dbReference type="EMBL" id="KN838489">
    <property type="protein sequence ID" value="KIJ22269.1"/>
    <property type="molecule type" value="Genomic_DNA"/>
</dbReference>
<feature type="region of interest" description="Disordered" evidence="1">
    <location>
        <begin position="104"/>
        <end position="126"/>
    </location>
</feature>
<sequence length="126" mass="13670">MSKQRKTVERCGKGIATRMDGRKKAEGDARVDVCEGCRPVMHHTSATPLRSLSLHPSTLKDNPACPHTPCRDGVCIGLLTHTRKVTGDSFSLAQQLILYSTLKDNPARPHTPSPHIHAKSPATPSV</sequence>
<gene>
    <name evidence="2" type="ORF">M422DRAFT_277378</name>
</gene>
<dbReference type="Proteomes" id="UP000054279">
    <property type="component" value="Unassembled WGS sequence"/>
</dbReference>
<dbReference type="AlphaFoldDB" id="A0A0C9TK71"/>